<organism evidence="2 3">
    <name type="scientific">Streptomyces nogalater</name>
    <dbReference type="NCBI Taxonomy" id="38314"/>
    <lineage>
        <taxon>Bacteria</taxon>
        <taxon>Bacillati</taxon>
        <taxon>Actinomycetota</taxon>
        <taxon>Actinomycetes</taxon>
        <taxon>Kitasatosporales</taxon>
        <taxon>Streptomycetaceae</taxon>
        <taxon>Streptomyces</taxon>
    </lineage>
</organism>
<dbReference type="RefSeq" id="WP_344347232.1">
    <property type="nucleotide sequence ID" value="NZ_BAAASM010000009.1"/>
</dbReference>
<reference evidence="3" key="1">
    <citation type="journal article" date="2019" name="Int. J. Syst. Evol. Microbiol.">
        <title>The Global Catalogue of Microorganisms (GCM) 10K type strain sequencing project: providing services to taxonomists for standard genome sequencing and annotation.</title>
        <authorList>
            <consortium name="The Broad Institute Genomics Platform"/>
            <consortium name="The Broad Institute Genome Sequencing Center for Infectious Disease"/>
            <person name="Wu L."/>
            <person name="Ma J."/>
        </authorList>
    </citation>
    <scope>NUCLEOTIDE SEQUENCE [LARGE SCALE GENOMIC DNA]</scope>
    <source>
        <strain evidence="3">KCTC 5701</strain>
    </source>
</reference>
<protein>
    <submittedName>
        <fullName evidence="2">Uncharacterized protein</fullName>
    </submittedName>
</protein>
<name>A0ABW0W8C6_STRNO</name>
<accession>A0ABW0W8C6</accession>
<evidence type="ECO:0000313" key="3">
    <source>
        <dbReference type="Proteomes" id="UP001596065"/>
    </source>
</evidence>
<proteinExistence type="predicted"/>
<dbReference type="EMBL" id="JBHSOE010000003">
    <property type="protein sequence ID" value="MFC5654463.1"/>
    <property type="molecule type" value="Genomic_DNA"/>
</dbReference>
<sequence>MPETTAARAALNTYTATVPGERGETRRTQATDLIVDLLLCFEEDTAHAILIDVERRLEEERPAITPRFVGV</sequence>
<comment type="caution">
    <text evidence="2">The sequence shown here is derived from an EMBL/GenBank/DDBJ whole genome shotgun (WGS) entry which is preliminary data.</text>
</comment>
<feature type="region of interest" description="Disordered" evidence="1">
    <location>
        <begin position="1"/>
        <end position="24"/>
    </location>
</feature>
<evidence type="ECO:0000256" key="1">
    <source>
        <dbReference type="SAM" id="MobiDB-lite"/>
    </source>
</evidence>
<dbReference type="Proteomes" id="UP001596065">
    <property type="component" value="Unassembled WGS sequence"/>
</dbReference>
<evidence type="ECO:0000313" key="2">
    <source>
        <dbReference type="EMBL" id="MFC5654463.1"/>
    </source>
</evidence>
<keyword evidence="3" id="KW-1185">Reference proteome</keyword>
<gene>
    <name evidence="2" type="ORF">ACFP3J_03015</name>
</gene>